<protein>
    <submittedName>
        <fullName evidence="1">Uncharacterized protein</fullName>
    </submittedName>
</protein>
<name>A0A9E7TXL7_9CAUD</name>
<dbReference type="Proteomes" id="UP001058660">
    <property type="component" value="Segment"/>
</dbReference>
<gene>
    <name evidence="1" type="primary">66</name>
    <name evidence="1" type="ORF">SEA_CEN1621_66</name>
</gene>
<proteinExistence type="predicted"/>
<keyword evidence="2" id="KW-1185">Reference proteome</keyword>
<sequence>MTKNTDLLYPELKGSDRVELTCGRCSGTGLYNAPTRVTWQTDPRFGAQPYCFECGGAGKRSVLVSSLRATARRQAKAAEAAKAQAEAFAARVATFWTPERQAARDEATAAHIELREGDPLRRELGYALDAVESLDEAGFEKLAAAMASLAAREAAQRPVPEGLKVEVEGILRSRKWVESDFGGSVKALIEGEGWKVYGTLPRALDEAEVGDRVAFTASSIEASVGDASFGFYKRPTKARIIAKA</sequence>
<dbReference type="EMBL" id="ON970568">
    <property type="protein sequence ID" value="UVK59081.1"/>
    <property type="molecule type" value="Genomic_DNA"/>
</dbReference>
<reference evidence="1" key="1">
    <citation type="submission" date="2022-07" db="EMBL/GenBank/DDBJ databases">
        <authorList>
            <person name="Torres-Arroyo K.M."/>
            <person name="Cardona-Perez A.V."/>
            <person name="Cruz-Vazquez C.O."/>
            <person name="Davila-Rivera B.E."/>
            <person name="Flores-Rivera E.M."/>
            <person name="Morales-Rodriguez J."/>
            <person name="Ramirez-Renta G.M."/>
            <person name="Ramos-Rodriguez C.M."/>
            <person name="Rodriguez-Rivera J.M."/>
            <person name="Toledo-Marrero N."/>
            <person name="Velazquez-Nunez L.D."/>
            <person name="Velez-Alicea A.S."/>
            <person name="Vazquez E."/>
            <person name="Balish M.F."/>
            <person name="Garlena R.A."/>
            <person name="Russell D.A."/>
            <person name="Jacobs-Sera D."/>
            <person name="Hatfull G.F."/>
        </authorList>
    </citation>
    <scope>NUCLEOTIDE SEQUENCE</scope>
</reference>
<organism evidence="1 2">
    <name type="scientific">Microbacterium phage Cen1621</name>
    <dbReference type="NCBI Taxonomy" id="2965191"/>
    <lineage>
        <taxon>Viruses</taxon>
        <taxon>Duplodnaviria</taxon>
        <taxon>Heunggongvirae</taxon>
        <taxon>Uroviricota</taxon>
        <taxon>Caudoviricetes</taxon>
        <taxon>Casidaviridae</taxon>
        <taxon>Cenunavirus</taxon>
        <taxon>Cenunavirus Cen1621</taxon>
    </lineage>
</organism>
<evidence type="ECO:0000313" key="1">
    <source>
        <dbReference type="EMBL" id="UVK59081.1"/>
    </source>
</evidence>
<accession>A0A9E7TXL7</accession>
<evidence type="ECO:0000313" key="2">
    <source>
        <dbReference type="Proteomes" id="UP001058660"/>
    </source>
</evidence>